<dbReference type="EMBL" id="CM004404">
    <property type="protein sequence ID" value="OAY23786.1"/>
    <property type="molecule type" value="Genomic_DNA"/>
</dbReference>
<gene>
    <name evidence="1" type="ORF">MANES_18G107000</name>
</gene>
<reference evidence="1" key="1">
    <citation type="submission" date="2016-02" db="EMBL/GenBank/DDBJ databases">
        <title>WGS assembly of Manihot esculenta.</title>
        <authorList>
            <person name="Bredeson J.V."/>
            <person name="Prochnik S.E."/>
            <person name="Lyons J.B."/>
            <person name="Schmutz J."/>
            <person name="Grimwood J."/>
            <person name="Vrebalov J."/>
            <person name="Bart R.S."/>
            <person name="Amuge T."/>
            <person name="Ferguson M.E."/>
            <person name="Green R."/>
            <person name="Putnam N."/>
            <person name="Stites J."/>
            <person name="Rounsley S."/>
            <person name="Rokhsar D.S."/>
        </authorList>
    </citation>
    <scope>NUCLEOTIDE SEQUENCE [LARGE SCALE GENOMIC DNA]</scope>
    <source>
        <tissue evidence="1">Leaf</tissue>
    </source>
</reference>
<sequence>MVIHCVFGITELQNIHGNQEIQISILKGFNNGDD</sequence>
<name>A0A2C9U358_MANES</name>
<accession>A0A2C9U358</accession>
<proteinExistence type="predicted"/>
<organism evidence="1">
    <name type="scientific">Manihot esculenta</name>
    <name type="common">Cassava</name>
    <name type="synonym">Jatropha manihot</name>
    <dbReference type="NCBI Taxonomy" id="3983"/>
    <lineage>
        <taxon>Eukaryota</taxon>
        <taxon>Viridiplantae</taxon>
        <taxon>Streptophyta</taxon>
        <taxon>Embryophyta</taxon>
        <taxon>Tracheophyta</taxon>
        <taxon>Spermatophyta</taxon>
        <taxon>Magnoliopsida</taxon>
        <taxon>eudicotyledons</taxon>
        <taxon>Gunneridae</taxon>
        <taxon>Pentapetalae</taxon>
        <taxon>rosids</taxon>
        <taxon>fabids</taxon>
        <taxon>Malpighiales</taxon>
        <taxon>Euphorbiaceae</taxon>
        <taxon>Crotonoideae</taxon>
        <taxon>Manihoteae</taxon>
        <taxon>Manihot</taxon>
    </lineage>
</organism>
<evidence type="ECO:0000313" key="1">
    <source>
        <dbReference type="EMBL" id="OAY23786.1"/>
    </source>
</evidence>
<dbReference type="AlphaFoldDB" id="A0A2C9U358"/>
<protein>
    <submittedName>
        <fullName evidence="1">Uncharacterized protein</fullName>
    </submittedName>
</protein>